<dbReference type="GO" id="GO:0004497">
    <property type="term" value="F:monooxygenase activity"/>
    <property type="evidence" value="ECO:0007669"/>
    <property type="project" value="UniProtKB-KW"/>
</dbReference>
<keyword evidence="2" id="KW-0503">Monooxygenase</keyword>
<reference evidence="2 3" key="1">
    <citation type="submission" date="2017-11" db="EMBL/GenBank/DDBJ databases">
        <title>Revised Sequence and Annotation of the Rhodobaca barguzinensis strain alga05 Genome.</title>
        <authorList>
            <person name="Kopejtka K."/>
            <person name="Tomasch J.M."/>
            <person name="Bunk B."/>
            <person name="Koblizek M."/>
        </authorList>
    </citation>
    <scope>NUCLEOTIDE SEQUENCE [LARGE SCALE GENOMIC DNA]</scope>
    <source>
        <strain evidence="3">alga05</strain>
    </source>
</reference>
<dbReference type="OrthoDB" id="9798115at2"/>
<dbReference type="Pfam" id="PF03992">
    <property type="entry name" value="ABM"/>
    <property type="match status" value="1"/>
</dbReference>
<keyword evidence="3" id="KW-1185">Reference proteome</keyword>
<evidence type="ECO:0000259" key="1">
    <source>
        <dbReference type="PROSITE" id="PS51725"/>
    </source>
</evidence>
<dbReference type="PROSITE" id="PS51725">
    <property type="entry name" value="ABM"/>
    <property type="match status" value="1"/>
</dbReference>
<name>A0A2K8KA10_9RHOB</name>
<dbReference type="Proteomes" id="UP000228948">
    <property type="component" value="Chromosome"/>
</dbReference>
<dbReference type="KEGG" id="rbg:BG454_11050"/>
<evidence type="ECO:0000313" key="2">
    <source>
        <dbReference type="EMBL" id="ATX66282.1"/>
    </source>
</evidence>
<dbReference type="STRING" id="441209.GCA_001870665_01990"/>
<evidence type="ECO:0000313" key="3">
    <source>
        <dbReference type="Proteomes" id="UP000228948"/>
    </source>
</evidence>
<keyword evidence="2" id="KW-0560">Oxidoreductase</keyword>
<organism evidence="2 3">
    <name type="scientific">Roseinatronobacter bogoriensis subsp. barguzinensis</name>
    <dbReference type="NCBI Taxonomy" id="441209"/>
    <lineage>
        <taxon>Bacteria</taxon>
        <taxon>Pseudomonadati</taxon>
        <taxon>Pseudomonadota</taxon>
        <taxon>Alphaproteobacteria</taxon>
        <taxon>Rhodobacterales</taxon>
        <taxon>Paracoccaceae</taxon>
        <taxon>Roseinatronobacter</taxon>
    </lineage>
</organism>
<dbReference type="InterPro" id="IPR011008">
    <property type="entry name" value="Dimeric_a/b-barrel"/>
</dbReference>
<dbReference type="RefSeq" id="WP_071480799.1">
    <property type="nucleotide sequence ID" value="NZ_CP024899.1"/>
</dbReference>
<dbReference type="AlphaFoldDB" id="A0A2K8KA10"/>
<dbReference type="PANTHER" id="PTHR34474:SF2">
    <property type="entry name" value="SIGNAL TRANSDUCTION PROTEIN TRAP"/>
    <property type="match status" value="1"/>
</dbReference>
<gene>
    <name evidence="2" type="ORF">BG454_11050</name>
</gene>
<proteinExistence type="predicted"/>
<dbReference type="PANTHER" id="PTHR34474">
    <property type="entry name" value="SIGNAL TRANSDUCTION PROTEIN TRAP"/>
    <property type="match status" value="1"/>
</dbReference>
<dbReference type="Gene3D" id="3.30.70.100">
    <property type="match status" value="1"/>
</dbReference>
<protein>
    <submittedName>
        <fullName evidence="2">Antibiotic biosynthesis monooxygenase</fullName>
    </submittedName>
</protein>
<dbReference type="SUPFAM" id="SSF54909">
    <property type="entry name" value="Dimeric alpha+beta barrel"/>
    <property type="match status" value="1"/>
</dbReference>
<sequence>MYLTINRFKVRPGQEAAFEEIWTSRESKLPELDGFIEFHLFRGATGDDATIYLSHTLWRDKAAFDGWAKSQNFRGSHKGVREHSEIYLGPPELEIYDSVQCISGKRNAG</sequence>
<accession>A0A2K8KA10</accession>
<feature type="domain" description="ABM" evidence="1">
    <location>
        <begin position="2"/>
        <end position="95"/>
    </location>
</feature>
<dbReference type="InterPro" id="IPR007138">
    <property type="entry name" value="ABM_dom"/>
</dbReference>
<dbReference type="InterPro" id="IPR050404">
    <property type="entry name" value="Heme-degrading_MO"/>
</dbReference>
<dbReference type="EMBL" id="CP024899">
    <property type="protein sequence ID" value="ATX66282.1"/>
    <property type="molecule type" value="Genomic_DNA"/>
</dbReference>